<reference evidence="7" key="2">
    <citation type="submission" date="2021-04" db="EMBL/GenBank/DDBJ databases">
        <authorList>
            <person name="Gilroy R."/>
        </authorList>
    </citation>
    <scope>NUCLEOTIDE SEQUENCE</scope>
    <source>
        <strain evidence="7">CHK192-9172</strain>
    </source>
</reference>
<dbReference type="PANTHER" id="PTHR43133:SF60">
    <property type="entry name" value="RNA POLYMERASE SIGMA FACTOR SIGV"/>
    <property type="match status" value="1"/>
</dbReference>
<dbReference type="AlphaFoldDB" id="A0A9D2D265"/>
<reference evidence="7" key="1">
    <citation type="journal article" date="2021" name="PeerJ">
        <title>Extensive microbial diversity within the chicken gut microbiome revealed by metagenomics and culture.</title>
        <authorList>
            <person name="Gilroy R."/>
            <person name="Ravi A."/>
            <person name="Getino M."/>
            <person name="Pursley I."/>
            <person name="Horton D.L."/>
            <person name="Alikhan N.F."/>
            <person name="Baker D."/>
            <person name="Gharbi K."/>
            <person name="Hall N."/>
            <person name="Watson M."/>
            <person name="Adriaenssens E.M."/>
            <person name="Foster-Nyarko E."/>
            <person name="Jarju S."/>
            <person name="Secka A."/>
            <person name="Antonio M."/>
            <person name="Oren A."/>
            <person name="Chaudhuri R.R."/>
            <person name="La Ragione R."/>
            <person name="Hildebrand F."/>
            <person name="Pallen M.J."/>
        </authorList>
    </citation>
    <scope>NUCLEOTIDE SEQUENCE</scope>
    <source>
        <strain evidence="7">CHK192-9172</strain>
    </source>
</reference>
<proteinExistence type="inferred from homology"/>
<feature type="domain" description="RNA polymerase sigma-70 region 2" evidence="5">
    <location>
        <begin position="21"/>
        <end position="90"/>
    </location>
</feature>
<feature type="domain" description="RNA polymerase sigma factor 70 region 4 type 2" evidence="6">
    <location>
        <begin position="119"/>
        <end position="170"/>
    </location>
</feature>
<evidence type="ECO:0000256" key="1">
    <source>
        <dbReference type="ARBA" id="ARBA00010641"/>
    </source>
</evidence>
<keyword evidence="2" id="KW-0805">Transcription regulation</keyword>
<evidence type="ECO:0000313" key="7">
    <source>
        <dbReference type="EMBL" id="HIZ07144.1"/>
    </source>
</evidence>
<evidence type="ECO:0000256" key="3">
    <source>
        <dbReference type="ARBA" id="ARBA00023082"/>
    </source>
</evidence>
<dbReference type="Proteomes" id="UP000824024">
    <property type="component" value="Unassembled WGS sequence"/>
</dbReference>
<evidence type="ECO:0000256" key="4">
    <source>
        <dbReference type="ARBA" id="ARBA00023163"/>
    </source>
</evidence>
<dbReference type="EMBL" id="DXCH01000122">
    <property type="protein sequence ID" value="HIZ07144.1"/>
    <property type="molecule type" value="Genomic_DNA"/>
</dbReference>
<dbReference type="Gene3D" id="1.10.1740.10">
    <property type="match status" value="1"/>
</dbReference>
<dbReference type="GO" id="GO:0016987">
    <property type="term" value="F:sigma factor activity"/>
    <property type="evidence" value="ECO:0007669"/>
    <property type="project" value="UniProtKB-KW"/>
</dbReference>
<comment type="similarity">
    <text evidence="1">Belongs to the sigma-70 factor family. ECF subfamily.</text>
</comment>
<evidence type="ECO:0000259" key="6">
    <source>
        <dbReference type="Pfam" id="PF08281"/>
    </source>
</evidence>
<dbReference type="SUPFAM" id="SSF88659">
    <property type="entry name" value="Sigma3 and sigma4 domains of RNA polymerase sigma factors"/>
    <property type="match status" value="1"/>
</dbReference>
<name>A0A9D2D265_9FIRM</name>
<dbReference type="GO" id="GO:0003677">
    <property type="term" value="F:DNA binding"/>
    <property type="evidence" value="ECO:0007669"/>
    <property type="project" value="InterPro"/>
</dbReference>
<dbReference type="PANTHER" id="PTHR43133">
    <property type="entry name" value="RNA POLYMERASE ECF-TYPE SIGMA FACTO"/>
    <property type="match status" value="1"/>
</dbReference>
<dbReference type="Pfam" id="PF08281">
    <property type="entry name" value="Sigma70_r4_2"/>
    <property type="match status" value="1"/>
</dbReference>
<protein>
    <submittedName>
        <fullName evidence="7">RNA polymerase sigma factor</fullName>
    </submittedName>
</protein>
<dbReference type="InterPro" id="IPR007627">
    <property type="entry name" value="RNA_pol_sigma70_r2"/>
</dbReference>
<evidence type="ECO:0000256" key="2">
    <source>
        <dbReference type="ARBA" id="ARBA00023015"/>
    </source>
</evidence>
<comment type="caution">
    <text evidence="7">The sequence shown here is derived from an EMBL/GenBank/DDBJ whole genome shotgun (WGS) entry which is preliminary data.</text>
</comment>
<dbReference type="InterPro" id="IPR014284">
    <property type="entry name" value="RNA_pol_sigma-70_dom"/>
</dbReference>
<dbReference type="InterPro" id="IPR039425">
    <property type="entry name" value="RNA_pol_sigma-70-like"/>
</dbReference>
<keyword evidence="4" id="KW-0804">Transcription</keyword>
<keyword evidence="3" id="KW-0731">Sigma factor</keyword>
<dbReference type="InterPro" id="IPR013325">
    <property type="entry name" value="RNA_pol_sigma_r2"/>
</dbReference>
<organism evidence="7 8">
    <name type="scientific">Candidatus Eubacterium avistercoris</name>
    <dbReference type="NCBI Taxonomy" id="2838567"/>
    <lineage>
        <taxon>Bacteria</taxon>
        <taxon>Bacillati</taxon>
        <taxon>Bacillota</taxon>
        <taxon>Clostridia</taxon>
        <taxon>Eubacteriales</taxon>
        <taxon>Eubacteriaceae</taxon>
        <taxon>Eubacterium</taxon>
    </lineage>
</organism>
<gene>
    <name evidence="7" type="ORF">IAA08_04320</name>
</gene>
<dbReference type="Pfam" id="PF04542">
    <property type="entry name" value="Sigma70_r2"/>
    <property type="match status" value="1"/>
</dbReference>
<accession>A0A9D2D265</accession>
<sequence length="179" mass="20959">MLILYTSLIETQEQKSKFELLYEKYYRLMLYMAMQALKDPMEAEDAVHTACIKIIKNLDKVDEVESPRTKRFLLTIIKHTAIDMIRKKNREKNISLEELEEWQLPADEGGMAAQSEENRIVTAIKHMPELYRDVFLLKYSSGYENREIADILEISEASVRKRISRGKKKLEALLNGENM</sequence>
<dbReference type="Gene3D" id="1.10.10.10">
    <property type="entry name" value="Winged helix-like DNA-binding domain superfamily/Winged helix DNA-binding domain"/>
    <property type="match status" value="1"/>
</dbReference>
<evidence type="ECO:0000313" key="8">
    <source>
        <dbReference type="Proteomes" id="UP000824024"/>
    </source>
</evidence>
<dbReference type="SUPFAM" id="SSF88946">
    <property type="entry name" value="Sigma2 domain of RNA polymerase sigma factors"/>
    <property type="match status" value="1"/>
</dbReference>
<dbReference type="NCBIfam" id="TIGR02937">
    <property type="entry name" value="sigma70-ECF"/>
    <property type="match status" value="1"/>
</dbReference>
<dbReference type="CDD" id="cd06171">
    <property type="entry name" value="Sigma70_r4"/>
    <property type="match status" value="1"/>
</dbReference>
<evidence type="ECO:0000259" key="5">
    <source>
        <dbReference type="Pfam" id="PF04542"/>
    </source>
</evidence>
<dbReference type="InterPro" id="IPR013249">
    <property type="entry name" value="RNA_pol_sigma70_r4_t2"/>
</dbReference>
<dbReference type="InterPro" id="IPR036388">
    <property type="entry name" value="WH-like_DNA-bd_sf"/>
</dbReference>
<dbReference type="InterPro" id="IPR013324">
    <property type="entry name" value="RNA_pol_sigma_r3/r4-like"/>
</dbReference>
<dbReference type="GO" id="GO:0006352">
    <property type="term" value="P:DNA-templated transcription initiation"/>
    <property type="evidence" value="ECO:0007669"/>
    <property type="project" value="InterPro"/>
</dbReference>